<accession>A0A8S5Q964</accession>
<organism evidence="2">
    <name type="scientific">Siphoviridae sp. ct5qs5</name>
    <dbReference type="NCBI Taxonomy" id="2825339"/>
    <lineage>
        <taxon>Viruses</taxon>
        <taxon>Duplodnaviria</taxon>
        <taxon>Heunggongvirae</taxon>
        <taxon>Uroviricota</taxon>
        <taxon>Caudoviricetes</taxon>
    </lineage>
</organism>
<dbReference type="EMBL" id="BK015603">
    <property type="protein sequence ID" value="DAE15355.1"/>
    <property type="molecule type" value="Genomic_DNA"/>
</dbReference>
<feature type="region of interest" description="Disordered" evidence="1">
    <location>
        <begin position="1"/>
        <end position="35"/>
    </location>
</feature>
<evidence type="ECO:0000256" key="1">
    <source>
        <dbReference type="SAM" id="MobiDB-lite"/>
    </source>
</evidence>
<keyword evidence="2" id="KW-0238">DNA-binding</keyword>
<sequence>MRKMEKKSKNKNGKEKKKTAKKSENKGGRPSSVTPETLAKLEQAFSLGCSDLEACIYADVSPSILYRFQEKNPEFRERKEMLKQKLVLKARTVVAEALKNKDENTAKWYLERKARDEFAAKQEVAVGNLESSPFKIEIVD</sequence>
<evidence type="ECO:0000313" key="2">
    <source>
        <dbReference type="EMBL" id="DAE15355.1"/>
    </source>
</evidence>
<feature type="compositionally biased region" description="Basic residues" evidence="1">
    <location>
        <begin position="1"/>
        <end position="20"/>
    </location>
</feature>
<reference evidence="2" key="1">
    <citation type="journal article" date="2021" name="Proc. Natl. Acad. Sci. U.S.A.">
        <title>A Catalog of Tens of Thousands of Viruses from Human Metagenomes Reveals Hidden Associations with Chronic Diseases.</title>
        <authorList>
            <person name="Tisza M.J."/>
            <person name="Buck C.B."/>
        </authorList>
    </citation>
    <scope>NUCLEOTIDE SEQUENCE</scope>
    <source>
        <strain evidence="2">Ct5qs5</strain>
    </source>
</reference>
<name>A0A8S5Q964_9CAUD</name>
<protein>
    <submittedName>
        <fullName evidence="2">Sf6 terminase small subunit gp1, octamer, DNA-binding, CAPS buffer.65A</fullName>
    </submittedName>
</protein>
<proteinExistence type="predicted"/>
<dbReference type="GO" id="GO:0003677">
    <property type="term" value="F:DNA binding"/>
    <property type="evidence" value="ECO:0007669"/>
    <property type="project" value="UniProtKB-KW"/>
</dbReference>